<feature type="binding site" evidence="7">
    <location>
        <position position="88"/>
    </location>
    <ligand>
        <name>Mg(2+)</name>
        <dbReference type="ChEBI" id="CHEBI:18420"/>
        <label>1</label>
        <note>catalytic</note>
    </ligand>
</feature>
<feature type="binding site" evidence="6">
    <location>
        <position position="88"/>
    </location>
    <ligand>
        <name>Mg(2+)</name>
        <dbReference type="ChEBI" id="CHEBI:18420"/>
        <label>1</label>
    </ligand>
</feature>
<dbReference type="NCBIfam" id="TIGR01331">
    <property type="entry name" value="bisphos_cysQ"/>
    <property type="match status" value="1"/>
</dbReference>
<dbReference type="HAMAP" id="MF_02095">
    <property type="entry name" value="CysQ"/>
    <property type="match status" value="1"/>
</dbReference>
<evidence type="ECO:0000256" key="3">
    <source>
        <dbReference type="ARBA" id="ARBA00022723"/>
    </source>
</evidence>
<evidence type="ECO:0000313" key="8">
    <source>
        <dbReference type="EMBL" id="TDX12099.1"/>
    </source>
</evidence>
<keyword evidence="6" id="KW-0472">Membrane</keyword>
<keyword evidence="5 6" id="KW-0460">Magnesium</keyword>
<evidence type="ECO:0000256" key="6">
    <source>
        <dbReference type="HAMAP-Rule" id="MF_02095"/>
    </source>
</evidence>
<organism evidence="8 9">
    <name type="scientific">Petrotoga sibirica</name>
    <dbReference type="NCBI Taxonomy" id="156202"/>
    <lineage>
        <taxon>Bacteria</taxon>
        <taxon>Thermotogati</taxon>
        <taxon>Thermotogota</taxon>
        <taxon>Thermotogae</taxon>
        <taxon>Petrotogales</taxon>
        <taxon>Petrotogaceae</taxon>
        <taxon>Petrotoga</taxon>
    </lineage>
</organism>
<dbReference type="SUPFAM" id="SSF56655">
    <property type="entry name" value="Carbohydrate phosphatase"/>
    <property type="match status" value="1"/>
</dbReference>
<dbReference type="InterPro" id="IPR020583">
    <property type="entry name" value="Inositol_monoP_metal-BS"/>
</dbReference>
<keyword evidence="4 6" id="KW-0378">Hydrolase</keyword>
<evidence type="ECO:0000256" key="4">
    <source>
        <dbReference type="ARBA" id="ARBA00022801"/>
    </source>
</evidence>
<dbReference type="GO" id="GO:0005886">
    <property type="term" value="C:plasma membrane"/>
    <property type="evidence" value="ECO:0007669"/>
    <property type="project" value="UniProtKB-SubCell"/>
</dbReference>
<keyword evidence="6" id="KW-1003">Cell membrane</keyword>
<feature type="binding site" evidence="7">
    <location>
        <position position="86"/>
    </location>
    <ligand>
        <name>Mg(2+)</name>
        <dbReference type="ChEBI" id="CHEBI:18420"/>
        <label>1</label>
        <note>catalytic</note>
    </ligand>
</feature>
<accession>A0A4R8EJY6</accession>
<feature type="binding site" evidence="6">
    <location>
        <position position="86"/>
    </location>
    <ligand>
        <name>Mg(2+)</name>
        <dbReference type="ChEBI" id="CHEBI:18420"/>
        <label>1</label>
    </ligand>
</feature>
<name>A0A4R8EJY6_9BACT</name>
<dbReference type="Gene3D" id="3.30.540.10">
    <property type="entry name" value="Fructose-1,6-Bisphosphatase, subunit A, domain 1"/>
    <property type="match status" value="1"/>
</dbReference>
<dbReference type="GO" id="GO:0050427">
    <property type="term" value="P:3'-phosphoadenosine 5'-phosphosulfate metabolic process"/>
    <property type="evidence" value="ECO:0007669"/>
    <property type="project" value="TreeGrafter"/>
</dbReference>
<keyword evidence="3 6" id="KW-0479">Metal-binding</keyword>
<keyword evidence="9" id="KW-1185">Reference proteome</keyword>
<comment type="cofactor">
    <cofactor evidence="2 6 7">
        <name>Mg(2+)</name>
        <dbReference type="ChEBI" id="CHEBI:18420"/>
    </cofactor>
</comment>
<dbReference type="Gene3D" id="3.40.190.80">
    <property type="match status" value="1"/>
</dbReference>
<dbReference type="InterPro" id="IPR000760">
    <property type="entry name" value="Inositol_monophosphatase-like"/>
</dbReference>
<comment type="subcellular location">
    <subcellularLocation>
        <location evidence="6">Cell membrane</location>
        <topology evidence="6">Peripheral membrane protein</topology>
        <orientation evidence="6">Cytoplasmic side</orientation>
    </subcellularLocation>
</comment>
<feature type="binding site" evidence="6">
    <location>
        <position position="68"/>
    </location>
    <ligand>
        <name>Mg(2+)</name>
        <dbReference type="ChEBI" id="CHEBI:18420"/>
        <label>1</label>
    </ligand>
</feature>
<feature type="binding site" evidence="6">
    <location>
        <position position="214"/>
    </location>
    <ligand>
        <name>substrate</name>
    </ligand>
</feature>
<feature type="binding site" evidence="6">
    <location>
        <position position="89"/>
    </location>
    <ligand>
        <name>Mg(2+)</name>
        <dbReference type="ChEBI" id="CHEBI:18420"/>
        <label>2</label>
    </ligand>
</feature>
<dbReference type="PANTHER" id="PTHR43028">
    <property type="entry name" value="3'(2'),5'-BISPHOSPHATE NUCLEOTIDASE 1"/>
    <property type="match status" value="1"/>
</dbReference>
<comment type="catalytic activity">
    <reaction evidence="1 6">
        <text>adenosine 3',5'-bisphosphate + H2O = AMP + phosphate</text>
        <dbReference type="Rhea" id="RHEA:10040"/>
        <dbReference type="ChEBI" id="CHEBI:15377"/>
        <dbReference type="ChEBI" id="CHEBI:43474"/>
        <dbReference type="ChEBI" id="CHEBI:58343"/>
        <dbReference type="ChEBI" id="CHEBI:456215"/>
        <dbReference type="EC" id="3.1.3.7"/>
    </reaction>
</comment>
<dbReference type="InterPro" id="IPR050725">
    <property type="entry name" value="CysQ/Inositol_MonoPase"/>
</dbReference>
<evidence type="ECO:0000256" key="2">
    <source>
        <dbReference type="ARBA" id="ARBA00001946"/>
    </source>
</evidence>
<sequence length="261" mass="29875">MEKYQEELSYLKSLAIKAGQAIMEVYEREFDVEIKEDNSPLTEADKKSNAIIVRGLREVFPNYAILSEESKDDKSRFNNDFCFIVDPLDGTKEFIKQNGQFTVNIALCYKKRPILGVIYAPAIKKLYYAFKGEGAYLEDVENGEVKRLKVTDKTNNLIIVASKSHSSQKEKELIDDHKEFISDVIYAGSSLKGCMVAESKADVYYRFGLTSEWDTAAMHCIVEESGGIFRQLDGSEMLYNRENVLNEKGFYVVNREENIWV</sequence>
<evidence type="ECO:0000256" key="1">
    <source>
        <dbReference type="ARBA" id="ARBA00001625"/>
    </source>
</evidence>
<dbReference type="PANTHER" id="PTHR43028:SF5">
    <property type="entry name" value="3'(2'),5'-BISPHOSPHATE NUCLEOTIDASE 1"/>
    <property type="match status" value="1"/>
</dbReference>
<evidence type="ECO:0000256" key="7">
    <source>
        <dbReference type="PIRSR" id="PIRSR600760-2"/>
    </source>
</evidence>
<dbReference type="EC" id="3.1.3.7" evidence="6"/>
<dbReference type="EMBL" id="SODZ01000014">
    <property type="protein sequence ID" value="TDX12099.1"/>
    <property type="molecule type" value="Genomic_DNA"/>
</dbReference>
<feature type="binding site" evidence="7">
    <location>
        <position position="68"/>
    </location>
    <ligand>
        <name>Mg(2+)</name>
        <dbReference type="ChEBI" id="CHEBI:18420"/>
        <label>1</label>
        <note>catalytic</note>
    </ligand>
</feature>
<dbReference type="GO" id="GO:0000287">
    <property type="term" value="F:magnesium ion binding"/>
    <property type="evidence" value="ECO:0007669"/>
    <property type="project" value="UniProtKB-UniRule"/>
</dbReference>
<dbReference type="Proteomes" id="UP000294817">
    <property type="component" value="Unassembled WGS sequence"/>
</dbReference>
<feature type="binding site" evidence="6">
    <location>
        <position position="68"/>
    </location>
    <ligand>
        <name>substrate</name>
    </ligand>
</feature>
<gene>
    <name evidence="6" type="primary">cysQ</name>
    <name evidence="8" type="ORF">C8D74_1143</name>
</gene>
<feature type="binding site" evidence="6">
    <location>
        <position position="214"/>
    </location>
    <ligand>
        <name>Mg(2+)</name>
        <dbReference type="ChEBI" id="CHEBI:18420"/>
        <label>2</label>
    </ligand>
</feature>
<dbReference type="FunFam" id="3.30.540.10:FF:000003">
    <property type="entry name" value="Inositol-1-monophosphatase"/>
    <property type="match status" value="1"/>
</dbReference>
<dbReference type="CDD" id="cd01638">
    <property type="entry name" value="CysQ"/>
    <property type="match status" value="1"/>
</dbReference>
<dbReference type="AlphaFoldDB" id="A0A4R8EJY6"/>
<feature type="binding site" evidence="6">
    <location>
        <begin position="88"/>
        <end position="91"/>
    </location>
    <ligand>
        <name>substrate</name>
    </ligand>
</feature>
<reference evidence="8 9" key="1">
    <citation type="submission" date="2019-03" db="EMBL/GenBank/DDBJ databases">
        <title>Genomic Encyclopedia of Type Strains, Phase IV (KMG-IV): sequencing the most valuable type-strain genomes for metagenomic binning, comparative biology and taxonomic classification.</title>
        <authorList>
            <person name="Goeker M."/>
        </authorList>
    </citation>
    <scope>NUCLEOTIDE SEQUENCE [LARGE SCALE GENOMIC DNA]</scope>
    <source>
        <strain evidence="8 9">DSM 13575</strain>
    </source>
</reference>
<dbReference type="RefSeq" id="WP_103876972.1">
    <property type="nucleotide sequence ID" value="NZ_SODZ01000014.1"/>
</dbReference>
<comment type="caution">
    <text evidence="8">The sequence shown here is derived from an EMBL/GenBank/DDBJ whole genome shotgun (WGS) entry which is preliminary data.</text>
</comment>
<dbReference type="PRINTS" id="PR00377">
    <property type="entry name" value="IMPHPHTASES"/>
</dbReference>
<dbReference type="GO" id="GO:0000103">
    <property type="term" value="P:sulfate assimilation"/>
    <property type="evidence" value="ECO:0007669"/>
    <property type="project" value="TreeGrafter"/>
</dbReference>
<comment type="similarity">
    <text evidence="6">Belongs to the inositol monophosphatase superfamily. CysQ family.</text>
</comment>
<dbReference type="GO" id="GO:0008441">
    <property type="term" value="F:3'(2'),5'-bisphosphate nucleotidase activity"/>
    <property type="evidence" value="ECO:0007669"/>
    <property type="project" value="UniProtKB-UniRule"/>
</dbReference>
<evidence type="ECO:0000256" key="5">
    <source>
        <dbReference type="ARBA" id="ARBA00022842"/>
    </source>
</evidence>
<proteinExistence type="inferred from homology"/>
<comment type="function">
    <text evidence="6">Converts adenosine-3',5'-bisphosphate (PAP) to AMP.</text>
</comment>
<feature type="binding site" evidence="7">
    <location>
        <position position="89"/>
    </location>
    <ligand>
        <name>Mg(2+)</name>
        <dbReference type="ChEBI" id="CHEBI:18420"/>
        <label>1</label>
        <note>catalytic</note>
    </ligand>
</feature>
<feature type="binding site" evidence="6">
    <location>
        <position position="86"/>
    </location>
    <ligand>
        <name>Mg(2+)</name>
        <dbReference type="ChEBI" id="CHEBI:18420"/>
        <label>2</label>
    </ligand>
</feature>
<dbReference type="InterPro" id="IPR006240">
    <property type="entry name" value="CysQ"/>
</dbReference>
<dbReference type="PROSITE" id="PS00629">
    <property type="entry name" value="IMP_1"/>
    <property type="match status" value="1"/>
</dbReference>
<protein>
    <recommendedName>
        <fullName evidence="6">3'(2'),5'-bisphosphate nucleotidase CysQ</fullName>
        <ecNumber evidence="6">3.1.3.7</ecNumber>
    </recommendedName>
    <alternativeName>
        <fullName evidence="6">3'(2'),5-bisphosphonucleoside 3'(2')-phosphohydrolase</fullName>
    </alternativeName>
    <alternativeName>
        <fullName evidence="6">3'-phosphoadenosine 5'-phosphate phosphatase</fullName>
        <shortName evidence="6">PAP phosphatase</shortName>
    </alternativeName>
</protein>
<dbReference type="Pfam" id="PF00459">
    <property type="entry name" value="Inositol_P"/>
    <property type="match status" value="1"/>
</dbReference>
<evidence type="ECO:0000313" key="9">
    <source>
        <dbReference type="Proteomes" id="UP000294817"/>
    </source>
</evidence>
<feature type="binding site" evidence="7">
    <location>
        <position position="214"/>
    </location>
    <ligand>
        <name>Mg(2+)</name>
        <dbReference type="ChEBI" id="CHEBI:18420"/>
        <label>1</label>
        <note>catalytic</note>
    </ligand>
</feature>